<dbReference type="Proteomes" id="UP000800094">
    <property type="component" value="Unassembled WGS sequence"/>
</dbReference>
<dbReference type="GeneID" id="54581840"/>
<proteinExistence type="predicted"/>
<dbReference type="AlphaFoldDB" id="A0A6A6I838"/>
<accession>A0A6A6I838</accession>
<dbReference type="EMBL" id="ML987198">
    <property type="protein sequence ID" value="KAF2246714.1"/>
    <property type="molecule type" value="Genomic_DNA"/>
</dbReference>
<keyword evidence="2" id="KW-1185">Reference proteome</keyword>
<sequence>MLPSQLQGYGSRLLSVRLRPRRAREQEVPLPIPDFSNRSSATDFIEEHTRGSHTYCRLGEASHVTAGDGEHMQCGTGVRMHRCSCSRGVRKLGRNCLRAFSLASFTLVGLRPCGSLRNTAVNKFRETPHASIIQNAIN</sequence>
<gene>
    <name evidence="1" type="ORF">BU26DRAFT_51717</name>
</gene>
<name>A0A6A6I838_9PLEO</name>
<protein>
    <submittedName>
        <fullName evidence="1">Uncharacterized protein</fullName>
    </submittedName>
</protein>
<reference evidence="1" key="1">
    <citation type="journal article" date="2020" name="Stud. Mycol.">
        <title>101 Dothideomycetes genomes: a test case for predicting lifestyles and emergence of pathogens.</title>
        <authorList>
            <person name="Haridas S."/>
            <person name="Albert R."/>
            <person name="Binder M."/>
            <person name="Bloem J."/>
            <person name="Labutti K."/>
            <person name="Salamov A."/>
            <person name="Andreopoulos B."/>
            <person name="Baker S."/>
            <person name="Barry K."/>
            <person name="Bills G."/>
            <person name="Bluhm B."/>
            <person name="Cannon C."/>
            <person name="Castanera R."/>
            <person name="Culley D."/>
            <person name="Daum C."/>
            <person name="Ezra D."/>
            <person name="Gonzalez J."/>
            <person name="Henrissat B."/>
            <person name="Kuo A."/>
            <person name="Liang C."/>
            <person name="Lipzen A."/>
            <person name="Lutzoni F."/>
            <person name="Magnuson J."/>
            <person name="Mondo S."/>
            <person name="Nolan M."/>
            <person name="Ohm R."/>
            <person name="Pangilinan J."/>
            <person name="Park H.-J."/>
            <person name="Ramirez L."/>
            <person name="Alfaro M."/>
            <person name="Sun H."/>
            <person name="Tritt A."/>
            <person name="Yoshinaga Y."/>
            <person name="Zwiers L.-H."/>
            <person name="Turgeon B."/>
            <person name="Goodwin S."/>
            <person name="Spatafora J."/>
            <person name="Crous P."/>
            <person name="Grigoriev I."/>
        </authorList>
    </citation>
    <scope>NUCLEOTIDE SEQUENCE</scope>
    <source>
        <strain evidence="1">CBS 122368</strain>
    </source>
</reference>
<organism evidence="1 2">
    <name type="scientific">Trematosphaeria pertusa</name>
    <dbReference type="NCBI Taxonomy" id="390896"/>
    <lineage>
        <taxon>Eukaryota</taxon>
        <taxon>Fungi</taxon>
        <taxon>Dikarya</taxon>
        <taxon>Ascomycota</taxon>
        <taxon>Pezizomycotina</taxon>
        <taxon>Dothideomycetes</taxon>
        <taxon>Pleosporomycetidae</taxon>
        <taxon>Pleosporales</taxon>
        <taxon>Massarineae</taxon>
        <taxon>Trematosphaeriaceae</taxon>
        <taxon>Trematosphaeria</taxon>
    </lineage>
</organism>
<evidence type="ECO:0000313" key="2">
    <source>
        <dbReference type="Proteomes" id="UP000800094"/>
    </source>
</evidence>
<dbReference type="RefSeq" id="XP_033681718.1">
    <property type="nucleotide sequence ID" value="XM_033828510.1"/>
</dbReference>
<evidence type="ECO:0000313" key="1">
    <source>
        <dbReference type="EMBL" id="KAF2246714.1"/>
    </source>
</evidence>